<gene>
    <name evidence="11" type="ORF">WR25_06544</name>
</gene>
<dbReference type="EMBL" id="LIAE01006377">
    <property type="protein sequence ID" value="PAV90392.1"/>
    <property type="molecule type" value="Genomic_DNA"/>
</dbReference>
<dbReference type="InterPro" id="IPR037171">
    <property type="entry name" value="NagB/RpiA_transferase-like"/>
</dbReference>
<dbReference type="InterPro" id="IPR042529">
    <property type="entry name" value="IF_2B-like_C"/>
</dbReference>
<dbReference type="GO" id="GO:0003743">
    <property type="term" value="F:translation initiation factor activity"/>
    <property type="evidence" value="ECO:0007669"/>
    <property type="project" value="UniProtKB-KW"/>
</dbReference>
<dbReference type="InterPro" id="IPR051855">
    <property type="entry name" value="eIF2B_beta_subunit"/>
</dbReference>
<comment type="subunit">
    <text evidence="8">Component of the translation initiation factor 2B (eIF2B) complex which is a heterodecamer of two sets of five different subunits: alpha, beta, gamma, delta and epsilon. Subunits alpha, beta and delta comprise a regulatory subcomplex and subunits epsilon and gamma comprise a catalytic subcomplex. Within the complex, the hexameric regulatory complex resides at the center, with the two heterodimeric catalytic subcomplexes bound on opposite sides.</text>
</comment>
<evidence type="ECO:0000256" key="9">
    <source>
        <dbReference type="RuleBase" id="RU003814"/>
    </source>
</evidence>
<evidence type="ECO:0000256" key="1">
    <source>
        <dbReference type="ARBA" id="ARBA00004514"/>
    </source>
</evidence>
<keyword evidence="3" id="KW-0963">Cytoplasm</keyword>
<dbReference type="Proteomes" id="UP000218231">
    <property type="component" value="Unassembled WGS sequence"/>
</dbReference>
<evidence type="ECO:0000313" key="11">
    <source>
        <dbReference type="EMBL" id="PAV90392.1"/>
    </source>
</evidence>
<dbReference type="SUPFAM" id="SSF100950">
    <property type="entry name" value="NagB/RpiA/CoA transferase-like"/>
    <property type="match status" value="1"/>
</dbReference>
<evidence type="ECO:0000256" key="7">
    <source>
        <dbReference type="ARBA" id="ARBA00044228"/>
    </source>
</evidence>
<evidence type="ECO:0000256" key="10">
    <source>
        <dbReference type="SAM" id="Coils"/>
    </source>
</evidence>
<protein>
    <recommendedName>
        <fullName evidence="6">Translation initiation factor eIF2B subunit beta</fullName>
    </recommendedName>
    <alternativeName>
        <fullName evidence="7">eIF2B GDP-GTP exchange factor subunit beta</fullName>
    </alternativeName>
</protein>
<dbReference type="GO" id="GO:0005851">
    <property type="term" value="C:eukaryotic translation initiation factor 2B complex"/>
    <property type="evidence" value="ECO:0007669"/>
    <property type="project" value="TreeGrafter"/>
</dbReference>
<accession>A0A2A2LW05</accession>
<feature type="coiled-coil region" evidence="10">
    <location>
        <begin position="117"/>
        <end position="144"/>
    </location>
</feature>
<evidence type="ECO:0000256" key="4">
    <source>
        <dbReference type="ARBA" id="ARBA00022540"/>
    </source>
</evidence>
<evidence type="ECO:0000256" key="3">
    <source>
        <dbReference type="ARBA" id="ARBA00022490"/>
    </source>
</evidence>
<dbReference type="GO" id="GO:0005829">
    <property type="term" value="C:cytosol"/>
    <property type="evidence" value="ECO:0007669"/>
    <property type="project" value="UniProtKB-SubCell"/>
</dbReference>
<dbReference type="Gene3D" id="3.40.50.10470">
    <property type="entry name" value="Translation initiation factor eif-2b, domain 2"/>
    <property type="match status" value="1"/>
</dbReference>
<keyword evidence="10" id="KW-0175">Coiled coil</keyword>
<dbReference type="AlphaFoldDB" id="A0A2A2LW05"/>
<keyword evidence="4" id="KW-0396">Initiation factor</keyword>
<dbReference type="STRING" id="2018661.A0A2A2LW05"/>
<evidence type="ECO:0000256" key="2">
    <source>
        <dbReference type="ARBA" id="ARBA00007251"/>
    </source>
</evidence>
<dbReference type="Pfam" id="PF01008">
    <property type="entry name" value="IF-2B"/>
    <property type="match status" value="1"/>
</dbReference>
<name>A0A2A2LW05_9BILA</name>
<proteinExistence type="inferred from homology"/>
<dbReference type="PANTHER" id="PTHR45859:SF1">
    <property type="entry name" value="TRANSLATION INITIATION FACTOR EIF-2B SUBUNIT BETA"/>
    <property type="match status" value="1"/>
</dbReference>
<evidence type="ECO:0000256" key="6">
    <source>
        <dbReference type="ARBA" id="ARBA00044122"/>
    </source>
</evidence>
<reference evidence="11 12" key="1">
    <citation type="journal article" date="2017" name="Curr. Biol.">
        <title>Genome architecture and evolution of a unichromosomal asexual nematode.</title>
        <authorList>
            <person name="Fradin H."/>
            <person name="Zegar C."/>
            <person name="Gutwein M."/>
            <person name="Lucas J."/>
            <person name="Kovtun M."/>
            <person name="Corcoran D."/>
            <person name="Baugh L.R."/>
            <person name="Kiontke K."/>
            <person name="Gunsalus K."/>
            <person name="Fitch D.H."/>
            <person name="Piano F."/>
        </authorList>
    </citation>
    <scope>NUCLEOTIDE SEQUENCE [LARGE SCALE GENOMIC DNA]</scope>
    <source>
        <strain evidence="11">PF1309</strain>
    </source>
</reference>
<keyword evidence="5" id="KW-0648">Protein biosynthesis</keyword>
<sequence>MTEQAETSSEINDARIAFLLQLRKRQNRAPSLTIAKETTKFLRKLIELHKGNCIKSLISEILDEGRKLSASEAYEPIIRNVVLMVSKMARDEAMRIRNEPISPYESLNTLWLDSMHSDENKANYKEVKKNLKALTKELDREMSICRPNIAEHAPTIIRLYDTVLVHSLDQSDTLKEFIHKAQETAKFSVITVTSRLNSNYPSYANPIELREVASKMPEVTKIVLPCVAIFPDGSCLLPSGCLSICLAAKRHSVPVYIVAANYKLTPIFVSDVSPMILLKKPSIPFKQAAEFNGSCQILEPAYELVQADLVSGYALNTAVVIPSHISRLKEDYYHALDLLEYS</sequence>
<organism evidence="11 12">
    <name type="scientific">Diploscapter pachys</name>
    <dbReference type="NCBI Taxonomy" id="2018661"/>
    <lineage>
        <taxon>Eukaryota</taxon>
        <taxon>Metazoa</taxon>
        <taxon>Ecdysozoa</taxon>
        <taxon>Nematoda</taxon>
        <taxon>Chromadorea</taxon>
        <taxon>Rhabditida</taxon>
        <taxon>Rhabditina</taxon>
        <taxon>Rhabditomorpha</taxon>
        <taxon>Rhabditoidea</taxon>
        <taxon>Rhabditidae</taxon>
        <taxon>Diploscapter</taxon>
    </lineage>
</organism>
<keyword evidence="12" id="KW-1185">Reference proteome</keyword>
<evidence type="ECO:0000256" key="5">
    <source>
        <dbReference type="ARBA" id="ARBA00022917"/>
    </source>
</evidence>
<comment type="caution">
    <text evidence="11">The sequence shown here is derived from an EMBL/GenBank/DDBJ whole genome shotgun (WGS) entry which is preliminary data.</text>
</comment>
<dbReference type="PANTHER" id="PTHR45859">
    <property type="entry name" value="TRANSLATION INITIATION FACTOR EIF-2B SUBUNIT BETA"/>
    <property type="match status" value="1"/>
</dbReference>
<dbReference type="GO" id="GO:0005085">
    <property type="term" value="F:guanyl-nucleotide exchange factor activity"/>
    <property type="evidence" value="ECO:0007669"/>
    <property type="project" value="TreeGrafter"/>
</dbReference>
<comment type="subcellular location">
    <subcellularLocation>
        <location evidence="1">Cytoplasm</location>
        <location evidence="1">Cytosol</location>
    </subcellularLocation>
</comment>
<dbReference type="InterPro" id="IPR000649">
    <property type="entry name" value="IF-2B-related"/>
</dbReference>
<evidence type="ECO:0000256" key="8">
    <source>
        <dbReference type="ARBA" id="ARBA00046432"/>
    </source>
</evidence>
<evidence type="ECO:0000313" key="12">
    <source>
        <dbReference type="Proteomes" id="UP000218231"/>
    </source>
</evidence>
<comment type="similarity">
    <text evidence="2 9">Belongs to the eIF-2B alpha/beta/delta subunits family.</text>
</comment>
<dbReference type="OrthoDB" id="269919at2759"/>